<feature type="signal peptide" evidence="1">
    <location>
        <begin position="1"/>
        <end position="20"/>
    </location>
</feature>
<dbReference type="Pfam" id="PF05960">
    <property type="entry name" value="DUF885"/>
    <property type="match status" value="1"/>
</dbReference>
<dbReference type="EMBL" id="QRGP01000002">
    <property type="protein sequence ID" value="RDV02875.1"/>
    <property type="molecule type" value="Genomic_DNA"/>
</dbReference>
<evidence type="ECO:0000256" key="1">
    <source>
        <dbReference type="SAM" id="SignalP"/>
    </source>
</evidence>
<dbReference type="OrthoDB" id="9763405at2"/>
<dbReference type="PANTHER" id="PTHR33361:SF2">
    <property type="entry name" value="DUF885 DOMAIN-CONTAINING PROTEIN"/>
    <property type="match status" value="1"/>
</dbReference>
<dbReference type="Proteomes" id="UP000263833">
    <property type="component" value="Unassembled WGS sequence"/>
</dbReference>
<dbReference type="InterPro" id="IPR010281">
    <property type="entry name" value="DUF885"/>
</dbReference>
<feature type="chain" id="PRO_5016787887" evidence="1">
    <location>
        <begin position="21"/>
        <end position="585"/>
    </location>
</feature>
<keyword evidence="1" id="KW-0732">Signal</keyword>
<evidence type="ECO:0000313" key="3">
    <source>
        <dbReference type="Proteomes" id="UP000263833"/>
    </source>
</evidence>
<protein>
    <submittedName>
        <fullName evidence="2">DUF885 domain-containing protein</fullName>
    </submittedName>
</protein>
<comment type="caution">
    <text evidence="2">The sequence shown here is derived from an EMBL/GenBank/DDBJ whole genome shotgun (WGS) entry which is preliminary data.</text>
</comment>
<organism evidence="2 3">
    <name type="scientific">Sphingorhabdus pulchriflava</name>
    <dbReference type="NCBI Taxonomy" id="2292257"/>
    <lineage>
        <taxon>Bacteria</taxon>
        <taxon>Pseudomonadati</taxon>
        <taxon>Pseudomonadota</taxon>
        <taxon>Alphaproteobacteria</taxon>
        <taxon>Sphingomonadales</taxon>
        <taxon>Sphingomonadaceae</taxon>
        <taxon>Sphingorhabdus</taxon>
    </lineage>
</organism>
<sequence>MRKALIFAVLLAGVALPAQADSGSEVKALVDEYWAMSLKESPIYASSLGVDDYATEVGDYSLEGRDRFAQASAAILKKLEAVEASQLKPADKIEYGVLKRTLEDTIEANRYGQRTINFSTYSGWHQSFAGMADNLPFRNKTDYESYNARLKQYGTVNDQSLAVANEALKGKYVLPCVVLNGYEKGIAGLIVADADIRKSRYMNPYHRRRPESMSEAEFNSLAAEAGATIATIIHPALQKHLDWFAKSYKPNCAKAPGVSAQPGGKDYYNFRIRQETTTNLNAEQIHELGLKEVSRIRAEMVEVATKAGYESREAFIQHLRTDPRYYAKSPEELMEKVARVNKTIDGKMPGLFHRLPRLPYGIKEIPAEIAEGTTTAYYNPGSPAIGVAGFYYVNTSKLDQRPFWEIPSLSVHEAVPGHHHQIAIQQELELSDFRKNGVFFTAFTEGWGLYSERLGIEMGLYDTPAKDMGRLSYEMWRACRLVVDTGIHAKGWSKEQAIAFMTDNSALSAANIEAEVNRYISWPGQALAYKLGELKIRELRERATKELGSKFDLAAFHDTVLGQGSVPLNVLEDMANDWIAAEKSK</sequence>
<name>A0A371B5K5_9SPHN</name>
<proteinExistence type="predicted"/>
<gene>
    <name evidence="2" type="ORF">DXH95_13180</name>
</gene>
<reference evidence="3" key="1">
    <citation type="submission" date="2018-08" db="EMBL/GenBank/DDBJ databases">
        <authorList>
            <person name="Kim S.-J."/>
            <person name="Jung G.-Y."/>
        </authorList>
    </citation>
    <scope>NUCLEOTIDE SEQUENCE [LARGE SCALE GENOMIC DNA]</scope>
    <source>
        <strain evidence="3">GY_G</strain>
    </source>
</reference>
<dbReference type="PANTHER" id="PTHR33361">
    <property type="entry name" value="GLR0591 PROTEIN"/>
    <property type="match status" value="1"/>
</dbReference>
<accession>A0A371B5K5</accession>
<keyword evidence="3" id="KW-1185">Reference proteome</keyword>
<evidence type="ECO:0000313" key="2">
    <source>
        <dbReference type="EMBL" id="RDV02875.1"/>
    </source>
</evidence>
<dbReference type="AlphaFoldDB" id="A0A371B5K5"/>
<dbReference type="RefSeq" id="WP_115549978.1">
    <property type="nucleotide sequence ID" value="NZ_QRGP01000002.1"/>
</dbReference>